<evidence type="ECO:0000313" key="3">
    <source>
        <dbReference type="EMBL" id="AZN37230.1"/>
    </source>
</evidence>
<evidence type="ECO:0000256" key="2">
    <source>
        <dbReference type="SAM" id="Phobius"/>
    </source>
</evidence>
<evidence type="ECO:0000256" key="1">
    <source>
        <dbReference type="PROSITE-ProRule" id="PRU00339"/>
    </source>
</evidence>
<keyword evidence="1" id="KW-0802">TPR repeat</keyword>
<dbReference type="InterPro" id="IPR019734">
    <property type="entry name" value="TPR_rpt"/>
</dbReference>
<sequence length="459" mass="48622">MSLLLQALKKAEEAKRLREAAAAGPPGTELAEVLAAEPGSSLQLSDAAEKKEDTTVSAIEETGLLSLEEPEPLPPAAELSWEFVPLPSDELVVPAVVPEEEKADPVQPVPVPVLQAAEETEPEEDLAWLAPSPPPPEALLAPAAPTVSPPAPQIPVSPVPRVHHRSKLLPWLVLCGVLIIGGMGGYFWWQYQALSIPVTPAAAIAKAAPAVVMPVIADPLPVPAAVLPASSATALPAPPPKPFSNPVPDRFKDDAASVQERSGAPDGAGIRFNAQSTEAAVPLPLAMAYRSFQQGDYRAAEEGYKRMLQLDARNRDALLGMAALAMQRGAGSEAAHFYRQILLLYPRDEAAQAALYSLTPGNENSEAGLRQLSGQQADAAFALANLYAGQNRWSEAQGAYFQALSLDAGNADYAFNLAVSLEHLKESKTAARYYRQALAGKGSFDRTIAEARLLALESP</sequence>
<feature type="transmembrane region" description="Helical" evidence="2">
    <location>
        <begin position="168"/>
        <end position="189"/>
    </location>
</feature>
<name>A0A3S8ZUQ8_9NEIS</name>
<proteinExistence type="predicted"/>
<feature type="repeat" description="TPR" evidence="1">
    <location>
        <begin position="377"/>
        <end position="410"/>
    </location>
</feature>
<dbReference type="PROSITE" id="PS50005">
    <property type="entry name" value="TPR"/>
    <property type="match status" value="1"/>
</dbReference>
<dbReference type="SMART" id="SM00028">
    <property type="entry name" value="TPR"/>
    <property type="match status" value="3"/>
</dbReference>
<dbReference type="AlphaFoldDB" id="A0A3S8ZUQ8"/>
<evidence type="ECO:0000313" key="4">
    <source>
        <dbReference type="Proteomes" id="UP000282438"/>
    </source>
</evidence>
<reference evidence="3 4" key="1">
    <citation type="submission" date="2018-12" db="EMBL/GenBank/DDBJ databases">
        <title>Complete genome sequence of Iodobacter sp. H11R3.</title>
        <authorList>
            <person name="Bae J.-W."/>
        </authorList>
    </citation>
    <scope>NUCLEOTIDE SEQUENCE [LARGE SCALE GENOMIC DNA]</scope>
    <source>
        <strain evidence="3 4">H11R3</strain>
    </source>
</reference>
<keyword evidence="4" id="KW-1185">Reference proteome</keyword>
<dbReference type="Proteomes" id="UP000282438">
    <property type="component" value="Chromosome"/>
</dbReference>
<dbReference type="RefSeq" id="WP_125974640.1">
    <property type="nucleotide sequence ID" value="NZ_CP034433.1"/>
</dbReference>
<dbReference type="Pfam" id="PF13176">
    <property type="entry name" value="TPR_7"/>
    <property type="match status" value="1"/>
</dbReference>
<organism evidence="3 4">
    <name type="scientific">Iodobacter ciconiae</name>
    <dbReference type="NCBI Taxonomy" id="2496266"/>
    <lineage>
        <taxon>Bacteria</taxon>
        <taxon>Pseudomonadati</taxon>
        <taxon>Pseudomonadota</taxon>
        <taxon>Betaproteobacteria</taxon>
        <taxon>Neisseriales</taxon>
        <taxon>Chitinibacteraceae</taxon>
        <taxon>Iodobacter</taxon>
    </lineage>
</organism>
<protein>
    <submittedName>
        <fullName evidence="3">Tetratricopeptide repeat protein</fullName>
    </submittedName>
</protein>
<dbReference type="Pfam" id="PF14559">
    <property type="entry name" value="TPR_19"/>
    <property type="match status" value="1"/>
</dbReference>
<keyword evidence="2" id="KW-0812">Transmembrane</keyword>
<dbReference type="EMBL" id="CP034433">
    <property type="protein sequence ID" value="AZN37230.1"/>
    <property type="molecule type" value="Genomic_DNA"/>
</dbReference>
<accession>A0A3S8ZUQ8</accession>
<keyword evidence="2" id="KW-0472">Membrane</keyword>
<gene>
    <name evidence="3" type="ORF">EJO50_12485</name>
</gene>
<dbReference type="KEGG" id="iod:EJO50_12485"/>
<keyword evidence="2" id="KW-1133">Transmembrane helix</keyword>
<dbReference type="SUPFAM" id="SSF48452">
    <property type="entry name" value="TPR-like"/>
    <property type="match status" value="1"/>
</dbReference>
<dbReference type="InterPro" id="IPR011990">
    <property type="entry name" value="TPR-like_helical_dom_sf"/>
</dbReference>
<dbReference type="OrthoDB" id="5612599at2"/>
<dbReference type="Gene3D" id="1.25.40.10">
    <property type="entry name" value="Tetratricopeptide repeat domain"/>
    <property type="match status" value="2"/>
</dbReference>